<dbReference type="Proteomes" id="UP000671879">
    <property type="component" value="Chromosome"/>
</dbReference>
<dbReference type="RefSeq" id="WP_274373342.1">
    <property type="nucleotide sequence ID" value="NZ_CP072943.1"/>
</dbReference>
<reference evidence="3" key="1">
    <citation type="submission" date="2021-04" db="EMBL/GenBank/DDBJ databases">
        <title>A novel Synergistetes isolate from a pyrite-forming mixed culture.</title>
        <authorList>
            <person name="Bunk B."/>
            <person name="Sproer C."/>
            <person name="Spring S."/>
            <person name="Pester M."/>
        </authorList>
    </citation>
    <scope>NUCLEOTIDE SEQUENCE [LARGE SCALE GENOMIC DNA]</scope>
    <source>
        <strain evidence="3">J.5.4.2-T.3.5.2</strain>
    </source>
</reference>
<feature type="domain" description="CRISPR system ring nuclease SSO1393-like" evidence="1">
    <location>
        <begin position="74"/>
        <end position="209"/>
    </location>
</feature>
<proteinExistence type="predicted"/>
<dbReference type="Gene3D" id="3.40.50.10770">
    <property type="entry name" value="Hypothetical protein VC1899 like domain (Restriction endonuclease-like)"/>
    <property type="match status" value="1"/>
</dbReference>
<protein>
    <recommendedName>
        <fullName evidence="1">CRISPR system ring nuclease SSO1393-like domain-containing protein</fullName>
    </recommendedName>
</protein>
<name>A0A9Q7AMJ3_9BACT</name>
<dbReference type="Gene3D" id="1.10.196.30">
    <property type="match status" value="1"/>
</dbReference>
<keyword evidence="3" id="KW-1185">Reference proteome</keyword>
<dbReference type="EMBL" id="CP072943">
    <property type="protein sequence ID" value="QTX32128.1"/>
    <property type="molecule type" value="Genomic_DNA"/>
</dbReference>
<sequence length="379" mass="42640">MDTDRTPTRLLIVSTCGTSLLTNGPMSDELRKLLRRTANDTGKTLAATDRSFIDDRLKEKRDSLAKASPGEARDLSAELNGLLGLYDEDLSRAKGGHHIFLHTDTYQGEAVAETLAHWSRQKGLISETLRIDRLNAARVEDFHEGMANLAAWCANTLPGYRSSGYRIVFNLIGGFKSLQGFMQTLGMFHADESVYLFEGERTLLHIPRLPIDLDESAKTLMRDNLTLFRRLARGSLAASECTSIPGTLLYRLGDECELSPWGRMLWDRFRTAAFEERLWPSPSPLIVYTDKFEKKAATLSEGKYRRYLNERLDDLARHLEGGGKVRANLKRLDLKPLRGNPCPPATHEIDAWAEGGAWRICGRFDGQTFILEDLLPHGF</sequence>
<evidence type="ECO:0000313" key="3">
    <source>
        <dbReference type="Proteomes" id="UP000671879"/>
    </source>
</evidence>
<dbReference type="AlphaFoldDB" id="A0A9Q7AMJ3"/>
<dbReference type="KEGG" id="aram:KAR29_12590"/>
<dbReference type="Pfam" id="PF09651">
    <property type="entry name" value="Cas_APE2256"/>
    <property type="match status" value="1"/>
</dbReference>
<organism evidence="2 3">
    <name type="scientific">Aminithiophilus ramosus</name>
    <dbReference type="NCBI Taxonomy" id="3029084"/>
    <lineage>
        <taxon>Bacteria</taxon>
        <taxon>Thermotogati</taxon>
        <taxon>Synergistota</taxon>
        <taxon>Synergistia</taxon>
        <taxon>Synergistales</taxon>
        <taxon>Aminithiophilaceae</taxon>
        <taxon>Aminithiophilus</taxon>
    </lineage>
</organism>
<dbReference type="InterPro" id="IPR013442">
    <property type="entry name" value="SSO1393-like"/>
</dbReference>
<gene>
    <name evidence="2" type="ORF">KAR29_12590</name>
</gene>
<accession>A0A9Q7AMJ3</accession>
<evidence type="ECO:0000259" key="1">
    <source>
        <dbReference type="Pfam" id="PF09651"/>
    </source>
</evidence>
<evidence type="ECO:0000313" key="2">
    <source>
        <dbReference type="EMBL" id="QTX32128.1"/>
    </source>
</evidence>
<dbReference type="CDD" id="cd09742">
    <property type="entry name" value="Csm6_III-A"/>
    <property type="match status" value="1"/>
</dbReference>